<feature type="transmembrane region" description="Helical" evidence="4">
    <location>
        <begin position="388"/>
        <end position="407"/>
    </location>
</feature>
<gene>
    <name evidence="5" type="ORF">FPZ45_12180</name>
</gene>
<comment type="similarity">
    <text evidence="1">Belongs to the GerABKA family.</text>
</comment>
<dbReference type="GO" id="GO:0009847">
    <property type="term" value="P:spore germination"/>
    <property type="evidence" value="ECO:0007669"/>
    <property type="project" value="InterPro"/>
</dbReference>
<dbReference type="PANTHER" id="PTHR22550">
    <property type="entry name" value="SPORE GERMINATION PROTEIN"/>
    <property type="match status" value="1"/>
</dbReference>
<dbReference type="PANTHER" id="PTHR22550:SF5">
    <property type="entry name" value="LEUCINE ZIPPER PROTEIN 4"/>
    <property type="match status" value="1"/>
</dbReference>
<evidence type="ECO:0000313" key="6">
    <source>
        <dbReference type="Proteomes" id="UP000316330"/>
    </source>
</evidence>
<dbReference type="EMBL" id="VNJJ01000006">
    <property type="protein sequence ID" value="TVX99709.1"/>
    <property type="molecule type" value="Genomic_DNA"/>
</dbReference>
<dbReference type="PIRSF" id="PIRSF005690">
    <property type="entry name" value="GerBA"/>
    <property type="match status" value="1"/>
</dbReference>
<dbReference type="Proteomes" id="UP000316330">
    <property type="component" value="Unassembled WGS sequence"/>
</dbReference>
<keyword evidence="4" id="KW-0812">Transmembrane</keyword>
<protein>
    <submittedName>
        <fullName evidence="5">Spore germination protein</fullName>
    </submittedName>
</protein>
<evidence type="ECO:0000256" key="1">
    <source>
        <dbReference type="ARBA" id="ARBA00005278"/>
    </source>
</evidence>
<comment type="caution">
    <text evidence="5">The sequence shown here is derived from an EMBL/GenBank/DDBJ whole genome shotgun (WGS) entry which is preliminary data.</text>
</comment>
<keyword evidence="4" id="KW-1133">Transmembrane helix</keyword>
<dbReference type="InterPro" id="IPR050768">
    <property type="entry name" value="UPF0353/GerABKA_families"/>
</dbReference>
<evidence type="ECO:0000256" key="3">
    <source>
        <dbReference type="SAM" id="MobiDB-lite"/>
    </source>
</evidence>
<feature type="compositionally biased region" description="Basic residues" evidence="3">
    <location>
        <begin position="7"/>
        <end position="17"/>
    </location>
</feature>
<keyword evidence="6" id="KW-1185">Reference proteome</keyword>
<dbReference type="RefSeq" id="WP_144701779.1">
    <property type="nucleotide sequence ID" value="NZ_VNJJ01000006.1"/>
</dbReference>
<feature type="transmembrane region" description="Helical" evidence="4">
    <location>
        <begin position="427"/>
        <end position="449"/>
    </location>
</feature>
<feature type="transmembrane region" description="Helical" evidence="4">
    <location>
        <begin position="299"/>
        <end position="320"/>
    </location>
</feature>
<reference evidence="5 6" key="1">
    <citation type="submission" date="2019-07" db="EMBL/GenBank/DDBJ databases">
        <authorList>
            <person name="Kim J."/>
        </authorList>
    </citation>
    <scope>NUCLEOTIDE SEQUENCE [LARGE SCALE GENOMIC DNA]</scope>
    <source>
        <strain evidence="5 6">G13</strain>
    </source>
</reference>
<proteinExistence type="inferred from homology"/>
<dbReference type="InterPro" id="IPR004995">
    <property type="entry name" value="Spore_Ger"/>
</dbReference>
<evidence type="ECO:0000313" key="5">
    <source>
        <dbReference type="EMBL" id="TVX99709.1"/>
    </source>
</evidence>
<dbReference type="Pfam" id="PF03323">
    <property type="entry name" value="GerA"/>
    <property type="match status" value="1"/>
</dbReference>
<feature type="region of interest" description="Disordered" evidence="3">
    <location>
        <begin position="1"/>
        <end position="25"/>
    </location>
</feature>
<sequence>MFTNNRSKSKGTAKRSHIASEDRAVSAATKDNVEYVQQALYQTGDLENRPIVCSAGQGCLLYLDSVCDPDKIHEFILKPLFAAGEDDPMSVITSSDVQKHTDLERAIDLMLEGYSVLHFEGGRECYVVRVPSVNNRAVEEPMNEKAIQGAHNGFIESMNVNLQLIRKQIGSRNLVVRRYRLGKMTKSDASIVYLNDLADPKLVDEIDRKIKAIDADNLMNAYMILEYVENQSFSPFPQILQTERPDRTIGNLLEGRIAFLMEGTPTALIVPVSFFVFYQSPDDYNSRTLAGTFIRLLRLFSFFIAIMLPAYYIAVVSFHYEVIPKEVFYQIKGSVAKIPYPPILEALFMELAIELLREAGMRLPAPIGQSIGIVGGLVIGDAVVRVGLVSYPMIIVVALTAIASFVVPSHEMSYSVRLLRFPLMLSAAFLGFQGIVFSLMAILVHLCILESFGRPYFAPLAPMRLKDWKDSLMRLPFWMLNERPMESHSQKLIQESNRQKGGAKR</sequence>
<keyword evidence="2 4" id="KW-0472">Membrane</keyword>
<dbReference type="OrthoDB" id="1726708at2"/>
<evidence type="ECO:0000256" key="4">
    <source>
        <dbReference type="SAM" id="Phobius"/>
    </source>
</evidence>
<organism evidence="5 6">
    <name type="scientific">Cohnella terricola</name>
    <dbReference type="NCBI Taxonomy" id="1289167"/>
    <lineage>
        <taxon>Bacteria</taxon>
        <taxon>Bacillati</taxon>
        <taxon>Bacillota</taxon>
        <taxon>Bacilli</taxon>
        <taxon>Bacillales</taxon>
        <taxon>Paenibacillaceae</taxon>
        <taxon>Cohnella</taxon>
    </lineage>
</organism>
<name>A0A559JIL0_9BACL</name>
<accession>A0A559JIL0</accession>
<dbReference type="AlphaFoldDB" id="A0A559JIL0"/>
<evidence type="ECO:0000256" key="2">
    <source>
        <dbReference type="ARBA" id="ARBA00023136"/>
    </source>
</evidence>
<dbReference type="GO" id="GO:0016020">
    <property type="term" value="C:membrane"/>
    <property type="evidence" value="ECO:0007669"/>
    <property type="project" value="InterPro"/>
</dbReference>
<feature type="transmembrane region" description="Helical" evidence="4">
    <location>
        <begin position="257"/>
        <end position="279"/>
    </location>
</feature>